<dbReference type="PROSITE" id="PS00010">
    <property type="entry name" value="ASX_HYDROXYL"/>
    <property type="match status" value="2"/>
</dbReference>
<dbReference type="GO" id="GO:0048731">
    <property type="term" value="P:system development"/>
    <property type="evidence" value="ECO:0007669"/>
    <property type="project" value="UniProtKB-ARBA"/>
</dbReference>
<evidence type="ECO:0000256" key="6">
    <source>
        <dbReference type="ARBA" id="ARBA00022737"/>
    </source>
</evidence>
<keyword evidence="6" id="KW-0677">Repeat</keyword>
<keyword evidence="3" id="KW-0646">Protease inhibitor</keyword>
<evidence type="ECO:0000256" key="5">
    <source>
        <dbReference type="ARBA" id="ARBA00022729"/>
    </source>
</evidence>
<dbReference type="FunFam" id="2.10.25.10:FF:000038">
    <property type="entry name" value="Fibrillin 2"/>
    <property type="match status" value="1"/>
</dbReference>
<evidence type="ECO:0000256" key="2">
    <source>
        <dbReference type="ARBA" id="ARBA00022536"/>
    </source>
</evidence>
<proteinExistence type="predicted"/>
<evidence type="ECO:0000256" key="1">
    <source>
        <dbReference type="ARBA" id="ARBA00004479"/>
    </source>
</evidence>
<dbReference type="Gene3D" id="4.10.410.10">
    <property type="entry name" value="Pancreatic trypsin inhibitor Kunitz domain"/>
    <property type="match status" value="5"/>
</dbReference>
<feature type="domain" description="BPTI/Kunitz inhibitor" evidence="17">
    <location>
        <begin position="22"/>
        <end position="72"/>
    </location>
</feature>
<evidence type="ECO:0000256" key="11">
    <source>
        <dbReference type="ARBA" id="ARBA00023157"/>
    </source>
</evidence>
<dbReference type="InterPro" id="IPR001881">
    <property type="entry name" value="EGF-like_Ca-bd_dom"/>
</dbReference>
<dbReference type="PROSITE" id="PS50026">
    <property type="entry name" value="EGF_3"/>
    <property type="match status" value="5"/>
</dbReference>
<dbReference type="GO" id="GO:0005615">
    <property type="term" value="C:extracellular space"/>
    <property type="evidence" value="ECO:0007669"/>
    <property type="project" value="TreeGrafter"/>
</dbReference>
<dbReference type="SUPFAM" id="SSF57196">
    <property type="entry name" value="EGF/Laminin"/>
    <property type="match status" value="5"/>
</dbReference>
<dbReference type="Pfam" id="PF12947">
    <property type="entry name" value="EGF_3"/>
    <property type="match status" value="1"/>
</dbReference>
<dbReference type="Gene3D" id="2.10.25.10">
    <property type="entry name" value="Laminin"/>
    <property type="match status" value="5"/>
</dbReference>
<feature type="disulfide bond" evidence="13">
    <location>
        <begin position="650"/>
        <end position="659"/>
    </location>
</feature>
<name>A0A1I7YBQ0_9BILA</name>
<comment type="caution">
    <text evidence="13">Lacks conserved residue(s) required for the propagation of feature annotation.</text>
</comment>
<dbReference type="InterPro" id="IPR049883">
    <property type="entry name" value="NOTCH1_EGF-like"/>
</dbReference>
<dbReference type="PANTHER" id="PTHR10083">
    <property type="entry name" value="KUNITZ-TYPE PROTEASE INHIBITOR-RELATED"/>
    <property type="match status" value="1"/>
</dbReference>
<keyword evidence="7" id="KW-0106">Calcium</keyword>
<sequence length="788" mass="89782">MLFLTIAVSCFLCFTHAEEDRCLEPRDPGPCQYYQTKWFWDQQDETCKEFHYGGCLGNRNRFNSKQECMKQCIYKLHNPIAVPDLCLLDPDPGHCDDDRVGQWWFHFSAETGECDKFFYYGCGGNDNRFYSLYQCRKVCGERLAPQIACDRCDIRTSFCKSHSKYNYTCECRMGYEKNAHDECIDVDECRMGSSNCHKNAWCTNTLGSYRCECMAGYVGDGKDCTYVGLGRSSYDCSECSPHASCTEGVCQCQKGFRGDGFECTDVNECFDSTPPCDENAECRNTNGSFVCECLPGFAGNGYNCTKQTVSCLDKFDRNYMEQCGSEAWREHYYLDHETKRCSMFWYDGCVGSSRNIFSSLATCEEMCEQTNVLTRAQVCWDNFDPGYKNQCMSGNWQQRYYFDHASLTCRLFWYDGCRGTSRNMFDDLLSCQWLCEEQPMYKAKSCLEPFDEHYRDECDGGRWRQQFFFDKKTKRCTAFWYDGCTGESQNIFQDRATCFQLCEQPTVKDPHKSWHHKGKHEIEETKERELKVNITVSANNLCEQGENPCANNGTCHFDEKKDTYYCRCAPGFTNDNCTDRIDYDPCAPLPCKNGGTCNARTDKSGTNYECFCAIGYAGKDCEMKPCDPNPCFNNGTCRTTRGYSSFFCDCTDNFGGKMCDIAVGVTVVPTYGKNVQLLSSGKIEWIEQLKKVKAKQNNKKKDEEKEKVSEKKRDAEKMAADDAKASKFGIGEMMAEKDENITASSKDARAAAQIAAKTGGELSSDPNRAGSLTISIFILLSSYILIFV</sequence>
<dbReference type="PROSITE" id="PS01186">
    <property type="entry name" value="EGF_2"/>
    <property type="match status" value="4"/>
</dbReference>
<feature type="disulfide bond" evidence="13">
    <location>
        <begin position="612"/>
        <end position="621"/>
    </location>
</feature>
<evidence type="ECO:0000256" key="10">
    <source>
        <dbReference type="ARBA" id="ARBA00023136"/>
    </source>
</evidence>
<dbReference type="GO" id="GO:0048513">
    <property type="term" value="P:animal organ development"/>
    <property type="evidence" value="ECO:0007669"/>
    <property type="project" value="UniProtKB-ARBA"/>
</dbReference>
<evidence type="ECO:0000256" key="14">
    <source>
        <dbReference type="SAM" id="MobiDB-lite"/>
    </source>
</evidence>
<dbReference type="InterPro" id="IPR036880">
    <property type="entry name" value="Kunitz_BPTI_sf"/>
</dbReference>
<comment type="subcellular location">
    <subcellularLocation>
        <location evidence="1">Membrane</location>
        <topology evidence="1">Single-pass type I membrane protein</topology>
    </subcellularLocation>
</comment>
<evidence type="ECO:0000256" key="13">
    <source>
        <dbReference type="PROSITE-ProRule" id="PRU00076"/>
    </source>
</evidence>
<dbReference type="AlphaFoldDB" id="A0A1I7YBQ0"/>
<organism evidence="18 19">
    <name type="scientific">Steinernema glaseri</name>
    <dbReference type="NCBI Taxonomy" id="37863"/>
    <lineage>
        <taxon>Eukaryota</taxon>
        <taxon>Metazoa</taxon>
        <taxon>Ecdysozoa</taxon>
        <taxon>Nematoda</taxon>
        <taxon>Chromadorea</taxon>
        <taxon>Rhabditida</taxon>
        <taxon>Tylenchina</taxon>
        <taxon>Panagrolaimomorpha</taxon>
        <taxon>Strongyloidoidea</taxon>
        <taxon>Steinernematidae</taxon>
        <taxon>Steinernema</taxon>
    </lineage>
</organism>
<keyword evidence="11 13" id="KW-1015">Disulfide bond</keyword>
<keyword evidence="8" id="KW-0722">Serine protease inhibitor</keyword>
<dbReference type="SMART" id="SM00181">
    <property type="entry name" value="EGF"/>
    <property type="match status" value="7"/>
</dbReference>
<dbReference type="Pfam" id="PF00014">
    <property type="entry name" value="Kunitz_BPTI"/>
    <property type="match status" value="5"/>
</dbReference>
<dbReference type="CDD" id="cd00054">
    <property type="entry name" value="EGF_CA"/>
    <property type="match status" value="2"/>
</dbReference>
<feature type="domain" description="EGF-like" evidence="16">
    <location>
        <begin position="538"/>
        <end position="578"/>
    </location>
</feature>
<dbReference type="InterPro" id="IPR002223">
    <property type="entry name" value="Kunitz_BPTI"/>
</dbReference>
<feature type="disulfide bond" evidence="13">
    <location>
        <begin position="549"/>
        <end position="566"/>
    </location>
</feature>
<dbReference type="GO" id="GO:0004867">
    <property type="term" value="F:serine-type endopeptidase inhibitor activity"/>
    <property type="evidence" value="ECO:0007669"/>
    <property type="project" value="UniProtKB-KW"/>
</dbReference>
<evidence type="ECO:0000256" key="3">
    <source>
        <dbReference type="ARBA" id="ARBA00022690"/>
    </source>
</evidence>
<dbReference type="PRINTS" id="PR00759">
    <property type="entry name" value="BASICPTASE"/>
</dbReference>
<evidence type="ECO:0000256" key="12">
    <source>
        <dbReference type="ARBA" id="ARBA00023180"/>
    </source>
</evidence>
<feature type="chain" id="PRO_5009312051" evidence="15">
    <location>
        <begin position="18"/>
        <end position="788"/>
    </location>
</feature>
<protein>
    <submittedName>
        <fullName evidence="19">Kunitz/Bovine pancreatic trypsin inhibitor domain protein</fullName>
    </submittedName>
</protein>
<keyword evidence="10" id="KW-0472">Membrane</keyword>
<dbReference type="InterPro" id="IPR024731">
    <property type="entry name" value="NELL2-like_EGF"/>
</dbReference>
<dbReference type="SMART" id="SM00131">
    <property type="entry name" value="KU"/>
    <property type="match status" value="5"/>
</dbReference>
<dbReference type="GO" id="GO:0005509">
    <property type="term" value="F:calcium ion binding"/>
    <property type="evidence" value="ECO:0007669"/>
    <property type="project" value="InterPro"/>
</dbReference>
<dbReference type="FunFam" id="2.10.25.10:FF:000202">
    <property type="entry name" value="Multiple epidermal growth factor-like domains 8"/>
    <property type="match status" value="1"/>
</dbReference>
<dbReference type="FunFam" id="4.10.410.10:FF:000020">
    <property type="entry name" value="Collagen, type VI, alpha 3"/>
    <property type="match status" value="1"/>
</dbReference>
<dbReference type="PROSITE" id="PS00280">
    <property type="entry name" value="BPTI_KUNITZ_1"/>
    <property type="match status" value="2"/>
</dbReference>
<dbReference type="InterPro" id="IPR050098">
    <property type="entry name" value="TFPI/VKTCI-like"/>
</dbReference>
<dbReference type="InterPro" id="IPR000152">
    <property type="entry name" value="EGF-type_Asp/Asn_hydroxyl_site"/>
</dbReference>
<keyword evidence="18" id="KW-1185">Reference proteome</keyword>
<feature type="domain" description="EGF-like" evidence="16">
    <location>
        <begin position="265"/>
        <end position="305"/>
    </location>
</feature>
<dbReference type="InterPro" id="IPR000742">
    <property type="entry name" value="EGF"/>
</dbReference>
<keyword evidence="2 13" id="KW-0245">EGF-like domain</keyword>
<keyword evidence="5 15" id="KW-0732">Signal</keyword>
<dbReference type="Pfam" id="PF00008">
    <property type="entry name" value="EGF"/>
    <property type="match status" value="2"/>
</dbReference>
<reference evidence="19" key="1">
    <citation type="submission" date="2016-11" db="UniProtKB">
        <authorList>
            <consortium name="WormBaseParasite"/>
        </authorList>
    </citation>
    <scope>IDENTIFICATION</scope>
</reference>
<dbReference type="PANTHER" id="PTHR10083:SF328">
    <property type="entry name" value="TISSUE FACTOR PATHWAY INHIBITOR"/>
    <property type="match status" value="1"/>
</dbReference>
<feature type="signal peptide" evidence="15">
    <location>
        <begin position="1"/>
        <end position="17"/>
    </location>
</feature>
<keyword evidence="4" id="KW-0812">Transmembrane</keyword>
<accession>A0A1I7YBQ0</accession>
<dbReference type="GO" id="GO:0016020">
    <property type="term" value="C:membrane"/>
    <property type="evidence" value="ECO:0007669"/>
    <property type="project" value="UniProtKB-SubCell"/>
</dbReference>
<keyword evidence="12" id="KW-0325">Glycoprotein</keyword>
<dbReference type="SUPFAM" id="SSF57362">
    <property type="entry name" value="BPTI-like"/>
    <property type="match status" value="5"/>
</dbReference>
<dbReference type="InterPro" id="IPR018097">
    <property type="entry name" value="EGF_Ca-bd_CS"/>
</dbReference>
<feature type="domain" description="BPTI/Kunitz inhibitor" evidence="17">
    <location>
        <begin position="311"/>
        <end position="367"/>
    </location>
</feature>
<feature type="domain" description="BPTI/Kunitz inhibitor" evidence="17">
    <location>
        <begin position="86"/>
        <end position="139"/>
    </location>
</feature>
<feature type="region of interest" description="Disordered" evidence="14">
    <location>
        <begin position="694"/>
        <end position="720"/>
    </location>
</feature>
<keyword evidence="9" id="KW-1133">Transmembrane helix</keyword>
<evidence type="ECO:0000259" key="16">
    <source>
        <dbReference type="PROSITE" id="PS50026"/>
    </source>
</evidence>
<dbReference type="CDD" id="cd00109">
    <property type="entry name" value="Kunitz-type"/>
    <property type="match status" value="2"/>
</dbReference>
<feature type="domain" description="EGF-like" evidence="16">
    <location>
        <begin position="623"/>
        <end position="660"/>
    </location>
</feature>
<feature type="domain" description="BPTI/Kunitz inhibitor" evidence="17">
    <location>
        <begin position="446"/>
        <end position="502"/>
    </location>
</feature>
<evidence type="ECO:0000259" key="17">
    <source>
        <dbReference type="PROSITE" id="PS50279"/>
    </source>
</evidence>
<evidence type="ECO:0000256" key="4">
    <source>
        <dbReference type="ARBA" id="ARBA00022692"/>
    </source>
</evidence>
<evidence type="ECO:0000256" key="9">
    <source>
        <dbReference type="ARBA" id="ARBA00022989"/>
    </source>
</evidence>
<feature type="disulfide bond" evidence="13">
    <location>
        <begin position="631"/>
        <end position="648"/>
    </location>
</feature>
<dbReference type="WBParaSite" id="L893_g147.t1">
    <property type="protein sequence ID" value="L893_g147.t1"/>
    <property type="gene ID" value="L893_g147"/>
</dbReference>
<dbReference type="Proteomes" id="UP000095287">
    <property type="component" value="Unplaced"/>
</dbReference>
<feature type="disulfide bond" evidence="13">
    <location>
        <begin position="568"/>
        <end position="577"/>
    </location>
</feature>
<evidence type="ECO:0000256" key="8">
    <source>
        <dbReference type="ARBA" id="ARBA00022900"/>
    </source>
</evidence>
<evidence type="ECO:0000256" key="7">
    <source>
        <dbReference type="ARBA" id="ARBA00022837"/>
    </source>
</evidence>
<dbReference type="PROSITE" id="PS01187">
    <property type="entry name" value="EGF_CA"/>
    <property type="match status" value="2"/>
</dbReference>
<feature type="domain" description="EGF-like" evidence="16">
    <location>
        <begin position="582"/>
        <end position="622"/>
    </location>
</feature>
<dbReference type="SMART" id="SM00179">
    <property type="entry name" value="EGF_CA"/>
    <property type="match status" value="4"/>
</dbReference>
<evidence type="ECO:0000256" key="15">
    <source>
        <dbReference type="SAM" id="SignalP"/>
    </source>
</evidence>
<dbReference type="PROSITE" id="PS00022">
    <property type="entry name" value="EGF_1"/>
    <property type="match status" value="2"/>
</dbReference>
<evidence type="ECO:0000313" key="18">
    <source>
        <dbReference type="Proteomes" id="UP000095287"/>
    </source>
</evidence>
<feature type="compositionally biased region" description="Basic and acidic residues" evidence="14">
    <location>
        <begin position="699"/>
        <end position="720"/>
    </location>
</feature>
<evidence type="ECO:0000313" key="19">
    <source>
        <dbReference type="WBParaSite" id="L893_g147.t1"/>
    </source>
</evidence>
<feature type="domain" description="BPTI/Kunitz inhibitor" evidence="17">
    <location>
        <begin position="379"/>
        <end position="435"/>
    </location>
</feature>
<dbReference type="InterPro" id="IPR020901">
    <property type="entry name" value="Prtase_inh_Kunz-CS"/>
</dbReference>
<feature type="domain" description="EGF-like" evidence="16">
    <location>
        <begin position="185"/>
        <end position="225"/>
    </location>
</feature>
<dbReference type="PROSITE" id="PS50279">
    <property type="entry name" value="BPTI_KUNITZ_2"/>
    <property type="match status" value="5"/>
</dbReference>
<dbReference type="Pfam" id="PF07645">
    <property type="entry name" value="EGF_CA"/>
    <property type="match status" value="1"/>
</dbReference>